<organism evidence="1 2">
    <name type="scientific">Geotrichum galactomycetum</name>
    <dbReference type="NCBI Taxonomy" id="27317"/>
    <lineage>
        <taxon>Eukaryota</taxon>
        <taxon>Fungi</taxon>
        <taxon>Dikarya</taxon>
        <taxon>Ascomycota</taxon>
        <taxon>Saccharomycotina</taxon>
        <taxon>Dipodascomycetes</taxon>
        <taxon>Dipodascales</taxon>
        <taxon>Dipodascaceae</taxon>
        <taxon>Geotrichum</taxon>
    </lineage>
</organism>
<keyword evidence="2" id="KW-1185">Reference proteome</keyword>
<dbReference type="Proteomes" id="UP000744676">
    <property type="component" value="Unassembled WGS sequence"/>
</dbReference>
<sequence>MGYKVYNPYLLTLIATTGGMLFGFDISSVSSFVDQEHYKEYFNHPDSLTQGGITASMAGGSFLGSVLTGILTDKFGRRPVIQIASIVWMIGCAIQTAAQNIGMLIAGRVIAGIGIGFASSSVPVYISELAPKKIRGRLGAVFQWAITWGIMIMFYIGYGCSFIKGNASFRTAWGIMLVPGFLLLLGTFVLAESPRWLAKQGRWDEAIEIIANVQSKGDPNHPDVALEIEEIRESIEVEKENAHLTVLDLFNKDNINRTMVGLWSQIWQQLTGMNVMMYYIVYMFRMAGFSGDTVLVSSSIQYVINVIMTVPALIWLDKWGRRKTLMTGSCLMCLWLVITSALLGVYSTPLENPDPTELIRITVKNSKASKAIISMSYLFVASFAPTWGPTTWVYCSELFPTSQRGLANGLCASANWIFNFALAMFVPSAFKNITWKTYIVFAVFCVAMTIHVYILFPETKGKTLEEISMMWEAKIPAWRTSKWEPETPASRQVVFDEKNDNREKSEHQEVILPLSDEEKNI</sequence>
<proteinExistence type="predicted"/>
<evidence type="ECO:0000313" key="1">
    <source>
        <dbReference type="EMBL" id="KAF5097411.1"/>
    </source>
</evidence>
<protein>
    <submittedName>
        <fullName evidence="1">Uncharacterized protein</fullName>
    </submittedName>
</protein>
<reference evidence="1 2" key="1">
    <citation type="journal article" date="2020" name="Front. Microbiol.">
        <title>Phenotypic and Genetic Characterization of the Cheese Ripening Yeast Geotrichum candidum.</title>
        <authorList>
            <person name="Perkins V."/>
            <person name="Vignola S."/>
            <person name="Lessard M.H."/>
            <person name="Plante P.L."/>
            <person name="Corbeil J."/>
            <person name="Dugat-Bony E."/>
            <person name="Frenette M."/>
            <person name="Labrie S."/>
        </authorList>
    </citation>
    <scope>NUCLEOTIDE SEQUENCE [LARGE SCALE GENOMIC DNA]</scope>
    <source>
        <strain evidence="1 2">LMA-1147</strain>
    </source>
</reference>
<comment type="caution">
    <text evidence="1">The sequence shown here is derived from an EMBL/GenBank/DDBJ whole genome shotgun (WGS) entry which is preliminary data.</text>
</comment>
<dbReference type="EMBL" id="QVQA01000066">
    <property type="protein sequence ID" value="KAF5097411.1"/>
    <property type="molecule type" value="Genomic_DNA"/>
</dbReference>
<evidence type="ECO:0000313" key="2">
    <source>
        <dbReference type="Proteomes" id="UP000744676"/>
    </source>
</evidence>
<name>A0ACB6V4F7_9ASCO</name>
<accession>A0ACB6V4F7</accession>
<gene>
    <name evidence="1" type="ORF">D0Z00_002399</name>
</gene>